<keyword evidence="2 8" id="KW-0436">Ligase</keyword>
<comment type="caution">
    <text evidence="13">The sequence shown here is derived from an EMBL/GenBank/DDBJ whole genome shotgun (WGS) entry which is preliminary data.</text>
</comment>
<dbReference type="Pfam" id="PF00586">
    <property type="entry name" value="AIRS"/>
    <property type="match status" value="2"/>
</dbReference>
<feature type="domain" description="PurM-like C-terminal" evidence="11">
    <location>
        <begin position="592"/>
        <end position="726"/>
    </location>
</feature>
<feature type="region of interest" description="Disordered" evidence="9">
    <location>
        <begin position="1"/>
        <end position="25"/>
    </location>
</feature>
<evidence type="ECO:0000256" key="9">
    <source>
        <dbReference type="SAM" id="MobiDB-lite"/>
    </source>
</evidence>
<keyword evidence="6 8" id="KW-0067">ATP-binding</keyword>
<organism evidence="13 14">
    <name type="scientific">Dactylosporangium cerinum</name>
    <dbReference type="NCBI Taxonomy" id="1434730"/>
    <lineage>
        <taxon>Bacteria</taxon>
        <taxon>Bacillati</taxon>
        <taxon>Actinomycetota</taxon>
        <taxon>Actinomycetes</taxon>
        <taxon>Micromonosporales</taxon>
        <taxon>Micromonosporaceae</taxon>
        <taxon>Dactylosporangium</taxon>
    </lineage>
</organism>
<evidence type="ECO:0000256" key="6">
    <source>
        <dbReference type="ARBA" id="ARBA00022840"/>
    </source>
</evidence>
<dbReference type="PANTHER" id="PTHR43555">
    <property type="entry name" value="PHOSPHORIBOSYLFORMYLGLYCINAMIDINE SYNTHASE SUBUNIT PURL"/>
    <property type="match status" value="1"/>
</dbReference>
<feature type="binding site" evidence="8">
    <location>
        <position position="130"/>
    </location>
    <ligand>
        <name>Mg(2+)</name>
        <dbReference type="ChEBI" id="CHEBI:18420"/>
        <label>2</label>
    </ligand>
</feature>
<feature type="domain" description="PurM-like C-terminal" evidence="11">
    <location>
        <begin position="214"/>
        <end position="370"/>
    </location>
</feature>
<feature type="domain" description="PurM-like N-terminal" evidence="10">
    <location>
        <begin position="457"/>
        <end position="576"/>
    </location>
</feature>
<feature type="binding site" evidence="8">
    <location>
        <position position="106"/>
    </location>
    <ligand>
        <name>Mg(2+)</name>
        <dbReference type="ChEBI" id="CHEBI:18420"/>
        <label>1</label>
    </ligand>
</feature>
<feature type="binding site" evidence="8">
    <location>
        <position position="554"/>
    </location>
    <ligand>
        <name>substrate</name>
    </ligand>
</feature>
<feature type="domain" description="PurM-like N-terminal" evidence="10">
    <location>
        <begin position="87"/>
        <end position="201"/>
    </location>
</feature>
<evidence type="ECO:0000256" key="1">
    <source>
        <dbReference type="ARBA" id="ARBA00022490"/>
    </source>
</evidence>
<dbReference type="EMBL" id="JBHSIU010000013">
    <property type="protein sequence ID" value="MFC4998917.1"/>
    <property type="molecule type" value="Genomic_DNA"/>
</dbReference>
<evidence type="ECO:0000256" key="3">
    <source>
        <dbReference type="ARBA" id="ARBA00022723"/>
    </source>
</evidence>
<dbReference type="InterPro" id="IPR010074">
    <property type="entry name" value="PRibForGlyAmidine_synth_PurL"/>
</dbReference>
<feature type="binding site" evidence="8">
    <location>
        <position position="104"/>
    </location>
    <ligand>
        <name>ATP</name>
        <dbReference type="ChEBI" id="CHEBI:30616"/>
    </ligand>
</feature>
<dbReference type="HAMAP" id="MF_00420">
    <property type="entry name" value="PurL_2"/>
    <property type="match status" value="1"/>
</dbReference>
<dbReference type="InterPro" id="IPR041609">
    <property type="entry name" value="PurL_linker"/>
</dbReference>
<keyword evidence="3 8" id="KW-0479">Metal-binding</keyword>
<gene>
    <name evidence="8 13" type="primary">purL</name>
    <name evidence="13" type="ORF">ACFPIJ_13855</name>
</gene>
<feature type="compositionally biased region" description="Acidic residues" evidence="9">
    <location>
        <begin position="778"/>
        <end position="789"/>
    </location>
</feature>
<dbReference type="InterPro" id="IPR010918">
    <property type="entry name" value="PurM-like_C_dom"/>
</dbReference>
<feature type="region of interest" description="Disordered" evidence="9">
    <location>
        <begin position="759"/>
        <end position="841"/>
    </location>
</feature>
<feature type="binding site" evidence="8">
    <location>
        <begin position="107"/>
        <end position="110"/>
    </location>
    <ligand>
        <name>substrate</name>
    </ligand>
</feature>
<dbReference type="InterPro" id="IPR036676">
    <property type="entry name" value="PurM-like_C_sf"/>
</dbReference>
<comment type="function">
    <text evidence="8">Part of the phosphoribosylformylglycinamidine synthase complex involved in the purines biosynthetic pathway. Catalyzes the ATP-dependent conversion of formylglycinamide ribonucleotide (FGAR) and glutamine to yield formylglycinamidine ribonucleotide (FGAM) and glutamate. The FGAM synthase complex is composed of three subunits. PurQ produces an ammonia molecule by converting glutamine to glutamate. PurL transfers the ammonia molecule to FGAR to form FGAM in an ATP-dependent manner. PurS interacts with PurQ and PurL and is thought to assist in the transfer of the ammonia molecule from PurQ to PurL.</text>
</comment>
<evidence type="ECO:0000256" key="8">
    <source>
        <dbReference type="HAMAP-Rule" id="MF_00420"/>
    </source>
</evidence>
<dbReference type="PANTHER" id="PTHR43555:SF1">
    <property type="entry name" value="PHOSPHORIBOSYLFORMYLGLYCINAMIDINE SYNTHASE SUBUNIT PURL"/>
    <property type="match status" value="1"/>
</dbReference>
<dbReference type="SUPFAM" id="SSF55326">
    <property type="entry name" value="PurM N-terminal domain-like"/>
    <property type="match status" value="2"/>
</dbReference>
<evidence type="ECO:0000313" key="14">
    <source>
        <dbReference type="Proteomes" id="UP001595912"/>
    </source>
</evidence>
<evidence type="ECO:0000259" key="12">
    <source>
        <dbReference type="Pfam" id="PF18072"/>
    </source>
</evidence>
<proteinExistence type="inferred from homology"/>
<feature type="compositionally biased region" description="Low complexity" evidence="9">
    <location>
        <begin position="765"/>
        <end position="777"/>
    </location>
</feature>
<dbReference type="Pfam" id="PF18072">
    <property type="entry name" value="FGAR-AT_linker"/>
    <property type="match status" value="1"/>
</dbReference>
<dbReference type="EC" id="6.3.5.3" evidence="8"/>
<feature type="binding site" evidence="8">
    <location>
        <position position="552"/>
    </location>
    <ligand>
        <name>Mg(2+)</name>
        <dbReference type="ChEBI" id="CHEBI:18420"/>
        <label>1</label>
    </ligand>
</feature>
<dbReference type="PIRSF" id="PIRSF001587">
    <property type="entry name" value="FGAM_synthase_II"/>
    <property type="match status" value="1"/>
</dbReference>
<dbReference type="Gene3D" id="3.30.1330.10">
    <property type="entry name" value="PurM-like, N-terminal domain"/>
    <property type="match status" value="2"/>
</dbReference>
<keyword evidence="4 8" id="KW-0547">Nucleotide-binding</keyword>
<dbReference type="SUPFAM" id="SSF56042">
    <property type="entry name" value="PurM C-terminal domain-like"/>
    <property type="match status" value="2"/>
</dbReference>
<feature type="compositionally biased region" description="Polar residues" evidence="9">
    <location>
        <begin position="1"/>
        <end position="14"/>
    </location>
</feature>
<comment type="catalytic activity">
    <reaction evidence="8">
        <text>N(2)-formyl-N(1)-(5-phospho-beta-D-ribosyl)glycinamide + L-glutamine + ATP + H2O = 2-formamido-N(1)-(5-O-phospho-beta-D-ribosyl)acetamidine + L-glutamate + ADP + phosphate + H(+)</text>
        <dbReference type="Rhea" id="RHEA:17129"/>
        <dbReference type="ChEBI" id="CHEBI:15377"/>
        <dbReference type="ChEBI" id="CHEBI:15378"/>
        <dbReference type="ChEBI" id="CHEBI:29985"/>
        <dbReference type="ChEBI" id="CHEBI:30616"/>
        <dbReference type="ChEBI" id="CHEBI:43474"/>
        <dbReference type="ChEBI" id="CHEBI:58359"/>
        <dbReference type="ChEBI" id="CHEBI:147286"/>
        <dbReference type="ChEBI" id="CHEBI:147287"/>
        <dbReference type="ChEBI" id="CHEBI:456216"/>
        <dbReference type="EC" id="6.3.5.3"/>
    </reaction>
</comment>
<protein>
    <recommendedName>
        <fullName evidence="8">Phosphoribosylformylglycinamidine synthase subunit PurL</fullName>
        <shortName evidence="8">FGAM synthase</shortName>
        <ecNumber evidence="8">6.3.5.3</ecNumber>
    </recommendedName>
    <alternativeName>
        <fullName evidence="8">Formylglycinamide ribonucleotide amidotransferase subunit II</fullName>
        <shortName evidence="8">FGAR amidotransferase II</shortName>
        <shortName evidence="8">FGAR-AT II</shortName>
    </alternativeName>
    <alternativeName>
        <fullName evidence="8">Glutamine amidotransferase PurL</fullName>
    </alternativeName>
    <alternativeName>
        <fullName evidence="8">Phosphoribosylformylglycinamidine synthase subunit II</fullName>
    </alternativeName>
</protein>
<dbReference type="NCBIfam" id="NF002290">
    <property type="entry name" value="PRK01213.1"/>
    <property type="match status" value="1"/>
</dbReference>
<dbReference type="NCBIfam" id="TIGR01736">
    <property type="entry name" value="FGAM_synth_II"/>
    <property type="match status" value="1"/>
</dbReference>
<feature type="binding site" evidence="8">
    <location>
        <position position="254"/>
    </location>
    <ligand>
        <name>substrate</name>
    </ligand>
</feature>
<keyword evidence="1 8" id="KW-0963">Cytoplasm</keyword>
<feature type="binding site" evidence="8">
    <location>
        <position position="514"/>
    </location>
    <ligand>
        <name>ATP</name>
        <dbReference type="ChEBI" id="CHEBI:30616"/>
    </ligand>
</feature>
<name>A0ABV9VRB4_9ACTN</name>
<evidence type="ECO:0000256" key="5">
    <source>
        <dbReference type="ARBA" id="ARBA00022755"/>
    </source>
</evidence>
<dbReference type="InterPro" id="IPR016188">
    <property type="entry name" value="PurM-like_N"/>
</dbReference>
<feature type="active site" evidence="8">
    <location>
        <position position="59"/>
    </location>
</feature>
<feature type="binding site" evidence="8">
    <location>
        <position position="129"/>
    </location>
    <ligand>
        <name>substrate</name>
    </ligand>
</feature>
<comment type="pathway">
    <text evidence="8">Purine metabolism; IMP biosynthesis via de novo pathway; 5-amino-1-(5-phospho-D-ribosyl)imidazole from N(2)-formyl-N(1)-(5-phospho-D-ribosyl)glycinamide: step 1/2.</text>
</comment>
<keyword evidence="5 8" id="KW-0658">Purine biosynthesis</keyword>
<accession>A0ABV9VRB4</accession>
<dbReference type="Gene3D" id="3.90.650.10">
    <property type="entry name" value="PurM-like C-terminal domain"/>
    <property type="match status" value="2"/>
</dbReference>
<keyword evidence="14" id="KW-1185">Reference proteome</keyword>
<dbReference type="GO" id="GO:0004642">
    <property type="term" value="F:phosphoribosylformylglycinamidine synthase activity"/>
    <property type="evidence" value="ECO:0007669"/>
    <property type="project" value="UniProtKB-EC"/>
</dbReference>
<feature type="binding site" evidence="8">
    <location>
        <position position="551"/>
    </location>
    <ligand>
        <name>ATP</name>
        <dbReference type="ChEBI" id="CHEBI:30616"/>
    </ligand>
</feature>
<comment type="caution">
    <text evidence="8">Lacks conserved residue(s) required for the propagation of feature annotation.</text>
</comment>
<feature type="domain" description="Phosphoribosylformylglycinamidine synthase linker" evidence="12">
    <location>
        <begin position="19"/>
        <end position="63"/>
    </location>
</feature>
<comment type="subcellular location">
    <subcellularLocation>
        <location evidence="8">Cytoplasm</location>
    </subcellularLocation>
</comment>
<sequence length="841" mass="88533">MTATTGFDTVSHATETPDEEQPYEELGLREDEYERIKEILGRRPTSSELAMYSIMWSEHCSYKSSKVHLRQFSEKAPASDLMLAGIGENAGVIRISDEIAVTFKVESHNHPSFVEPYQGAATGVGGIVRDILAMGARPVAVMDPLRFGAADHEDTKRVLPGVVAGVGGYGNCLGLPNIGGEVVFDPCYQGNPLVNALCVGVLPVNRLQNKEAHGPGNVVVLLGAKTGRDGIGGVSVLASATFNSDGPARRPSVQVGDPFIEKLLIESCLELYERELIVGVQDLGGAGLTCALTETSASAGTGMDVNLNLVPLREASMDPQEVLASESQERMLLIVEPAKLDEVLRVAERWGVIATAIGRVTDGGRLVISWHGEVVVDVPPGSLVDDGPVYARPMREPADLILLQADRAETLPRPRTGVELRETLLRLAASPNLCDKSWVTEQYDRYVQGNTILAQPENSGVIRIDEQSGLGIALSVDGNARFARLDPYNGAKLALAESYRNVAASGATPLAVTNCLNFGSPEDPQVMWQFAEAVRGLADGCQELGIPVTGGNVSFYNSTGSQAIHPTPVVGVLGVISNVGARVPMGFGGDSDVIMLLGETGEELSGSEWAWVTHNHLGGQPPRVNLVRERILASVLTEAGERGHLSSAHDLSDGGLAQALVETTLRYDKGANITLPEGLNPFVALFSESTARALVSVPRGHEKAFTALCVQHGLPAVVLGSVDGRSRALDVRGQFTISLDELRSAWKGTLPALFGDVSTEPPSYASTDAAAPSPATAEDAEGTENDGDADAPVSGGGIFDAVDAPEVPEVPSAASVSGPPAVDISKDTAASTDAPPRDPDA</sequence>
<dbReference type="InterPro" id="IPR036921">
    <property type="entry name" value="PurM-like_N_sf"/>
</dbReference>
<evidence type="ECO:0000256" key="4">
    <source>
        <dbReference type="ARBA" id="ARBA00022741"/>
    </source>
</evidence>
<feature type="binding site" evidence="8">
    <location>
        <position position="62"/>
    </location>
    <ligand>
        <name>ATP</name>
        <dbReference type="ChEBI" id="CHEBI:30616"/>
    </ligand>
</feature>
<dbReference type="CDD" id="cd02203">
    <property type="entry name" value="PurL_repeat1"/>
    <property type="match status" value="1"/>
</dbReference>
<reference evidence="14" key="1">
    <citation type="journal article" date="2019" name="Int. J. Syst. Evol. Microbiol.">
        <title>The Global Catalogue of Microorganisms (GCM) 10K type strain sequencing project: providing services to taxonomists for standard genome sequencing and annotation.</title>
        <authorList>
            <consortium name="The Broad Institute Genomics Platform"/>
            <consortium name="The Broad Institute Genome Sequencing Center for Infectious Disease"/>
            <person name="Wu L."/>
            <person name="Ma J."/>
        </authorList>
    </citation>
    <scope>NUCLEOTIDE SEQUENCE [LARGE SCALE GENOMIC DNA]</scope>
    <source>
        <strain evidence="14">CGMCC 4.7152</strain>
    </source>
</reference>
<evidence type="ECO:0000256" key="7">
    <source>
        <dbReference type="ARBA" id="ARBA00022842"/>
    </source>
</evidence>
<dbReference type="Proteomes" id="UP001595912">
    <property type="component" value="Unassembled WGS sequence"/>
</dbReference>
<feature type="active site" description="Proton acceptor" evidence="8">
    <location>
        <position position="108"/>
    </location>
</feature>
<keyword evidence="7 8" id="KW-0460">Magnesium</keyword>
<dbReference type="CDD" id="cd02204">
    <property type="entry name" value="PurL_repeat2"/>
    <property type="match status" value="1"/>
</dbReference>
<dbReference type="Pfam" id="PF02769">
    <property type="entry name" value="AIRS_C"/>
    <property type="match status" value="2"/>
</dbReference>
<evidence type="ECO:0000259" key="10">
    <source>
        <dbReference type="Pfam" id="PF00586"/>
    </source>
</evidence>
<feature type="binding site" evidence="8">
    <location>
        <position position="282"/>
    </location>
    <ligand>
        <name>Mg(2+)</name>
        <dbReference type="ChEBI" id="CHEBI:18420"/>
        <label>2</label>
    </ligand>
</feature>
<comment type="subunit">
    <text evidence="8">Monomer. Part of the FGAM synthase complex composed of 1 PurL, 1 PurQ and 2 PurS subunits.</text>
</comment>
<feature type="binding site" evidence="8">
    <location>
        <begin position="326"/>
        <end position="328"/>
    </location>
    <ligand>
        <name>substrate</name>
    </ligand>
</feature>
<evidence type="ECO:0000259" key="11">
    <source>
        <dbReference type="Pfam" id="PF02769"/>
    </source>
</evidence>
<dbReference type="RefSeq" id="WP_380115179.1">
    <property type="nucleotide sequence ID" value="NZ_JBHSIU010000013.1"/>
</dbReference>
<evidence type="ECO:0000256" key="2">
    <source>
        <dbReference type="ARBA" id="ARBA00022598"/>
    </source>
</evidence>
<comment type="similarity">
    <text evidence="8">Belongs to the FGAMS family.</text>
</comment>
<evidence type="ECO:0000313" key="13">
    <source>
        <dbReference type="EMBL" id="MFC4998917.1"/>
    </source>
</evidence>